<reference evidence="1" key="1">
    <citation type="journal article" date="2014" name="Int. J. Syst. Evol. Microbiol.">
        <title>Complete genome sequence of Corynebacterium casei LMG S-19264T (=DSM 44701T), isolated from a smear-ripened cheese.</title>
        <authorList>
            <consortium name="US DOE Joint Genome Institute (JGI-PGF)"/>
            <person name="Walter F."/>
            <person name="Albersmeier A."/>
            <person name="Kalinowski J."/>
            <person name="Ruckert C."/>
        </authorList>
    </citation>
    <scope>NUCLEOTIDE SEQUENCE</scope>
    <source>
        <strain evidence="1">CGMCC 4.7201</strain>
    </source>
</reference>
<dbReference type="Proteomes" id="UP000641932">
    <property type="component" value="Unassembled WGS sequence"/>
</dbReference>
<proteinExistence type="predicted"/>
<dbReference type="EMBL" id="BMMS01000015">
    <property type="protein sequence ID" value="GGO90925.1"/>
    <property type="molecule type" value="Genomic_DNA"/>
</dbReference>
<name>A0A917ZRA5_9ACTN</name>
<sequence>MVGLFVSPQFFQAMDAEPAGAEGDRPTAVDGTAETRPDAIAVKAMATAAVRLT</sequence>
<dbReference type="RefSeq" id="WP_373287051.1">
    <property type="nucleotide sequence ID" value="NZ_BMMS01000015.1"/>
</dbReference>
<gene>
    <name evidence="1" type="ORF">GCM10012280_37580</name>
</gene>
<evidence type="ECO:0000313" key="1">
    <source>
        <dbReference type="EMBL" id="GGO90925.1"/>
    </source>
</evidence>
<evidence type="ECO:0000313" key="2">
    <source>
        <dbReference type="Proteomes" id="UP000641932"/>
    </source>
</evidence>
<protein>
    <submittedName>
        <fullName evidence="1">Uncharacterized protein</fullName>
    </submittedName>
</protein>
<organism evidence="1 2">
    <name type="scientific">Wenjunlia tyrosinilytica</name>
    <dbReference type="NCBI Taxonomy" id="1544741"/>
    <lineage>
        <taxon>Bacteria</taxon>
        <taxon>Bacillati</taxon>
        <taxon>Actinomycetota</taxon>
        <taxon>Actinomycetes</taxon>
        <taxon>Kitasatosporales</taxon>
        <taxon>Streptomycetaceae</taxon>
        <taxon>Wenjunlia</taxon>
    </lineage>
</organism>
<keyword evidence="2" id="KW-1185">Reference proteome</keyword>
<comment type="caution">
    <text evidence="1">The sequence shown here is derived from an EMBL/GenBank/DDBJ whole genome shotgun (WGS) entry which is preliminary data.</text>
</comment>
<reference evidence="1" key="2">
    <citation type="submission" date="2020-09" db="EMBL/GenBank/DDBJ databases">
        <authorList>
            <person name="Sun Q."/>
            <person name="Zhou Y."/>
        </authorList>
    </citation>
    <scope>NUCLEOTIDE SEQUENCE</scope>
    <source>
        <strain evidence="1">CGMCC 4.7201</strain>
    </source>
</reference>
<accession>A0A917ZRA5</accession>
<dbReference type="AlphaFoldDB" id="A0A917ZRA5"/>